<accession>A0A5C1Q5N0</accession>
<dbReference type="OrthoDB" id="9861791at2"/>
<sequence length="336" mass="36460">MKILNCKMLIVSLLIFISFSCSNVEFIQMDNTKKNSTISSISTRVDELNNLGLFDDITTGLSRSLDSNILNIDTNNVHYFINNTEESLGLLLDEENGESKLELVNLMLNEGTVGEVISVMEKIDPALASDYENSLAEFLEDAEISTGRGLENSNIGSIYDIKLRTTPYGASSRGALAKDLSWNTIQWYIGLSATTIAGLSAYKWVKWYAPWVGVAGLITAGVGTTYMCAQLVIWYSNTPELGKFVSSVQAQGTGGNPATILSNTGISDFGKKMATIIGTTAGVAGFTVVFTPELISTIARGLVNSCNALYYYLFNWLPAGVVPTINGFRLVPIPYL</sequence>
<name>A0A5C1Q5N0_9SPIO</name>
<evidence type="ECO:0000313" key="3">
    <source>
        <dbReference type="Proteomes" id="UP000323824"/>
    </source>
</evidence>
<dbReference type="EMBL" id="CP035807">
    <property type="protein sequence ID" value="QEN03363.1"/>
    <property type="molecule type" value="Genomic_DNA"/>
</dbReference>
<evidence type="ECO:0000313" key="2">
    <source>
        <dbReference type="EMBL" id="QEN03363.1"/>
    </source>
</evidence>
<keyword evidence="1" id="KW-0732">Signal</keyword>
<dbReference type="AlphaFoldDB" id="A0A5C1Q5N0"/>
<gene>
    <name evidence="2" type="ORF">EW093_01125</name>
</gene>
<organism evidence="2 3">
    <name type="scientific">Thiospirochaeta perfilievii</name>
    <dbReference type="NCBI Taxonomy" id="252967"/>
    <lineage>
        <taxon>Bacteria</taxon>
        <taxon>Pseudomonadati</taxon>
        <taxon>Spirochaetota</taxon>
        <taxon>Spirochaetia</taxon>
        <taxon>Spirochaetales</taxon>
        <taxon>Spirochaetaceae</taxon>
        <taxon>Thiospirochaeta</taxon>
    </lineage>
</organism>
<dbReference type="KEGG" id="sper:EW093_01125"/>
<reference evidence="2 3" key="1">
    <citation type="submission" date="2019-02" db="EMBL/GenBank/DDBJ databases">
        <authorList>
            <person name="Fomenkov A."/>
            <person name="Dubinina G."/>
            <person name="Grabovich M."/>
            <person name="Vincze T."/>
            <person name="Roberts R.J."/>
        </authorList>
    </citation>
    <scope>NUCLEOTIDE SEQUENCE [LARGE SCALE GENOMIC DNA]</scope>
    <source>
        <strain evidence="2 3">P</strain>
    </source>
</reference>
<feature type="chain" id="PRO_5022661172" evidence="1">
    <location>
        <begin position="24"/>
        <end position="336"/>
    </location>
</feature>
<dbReference type="PROSITE" id="PS51257">
    <property type="entry name" value="PROKAR_LIPOPROTEIN"/>
    <property type="match status" value="1"/>
</dbReference>
<dbReference type="Proteomes" id="UP000323824">
    <property type="component" value="Chromosome"/>
</dbReference>
<proteinExistence type="predicted"/>
<reference evidence="2 3" key="2">
    <citation type="submission" date="2019-09" db="EMBL/GenBank/DDBJ databases">
        <title>Complete Genome Sequence and Methylome Analysis of free living Spirochaetas.</title>
        <authorList>
            <person name="Leshcheva N."/>
            <person name="Mikheeva N."/>
        </authorList>
    </citation>
    <scope>NUCLEOTIDE SEQUENCE [LARGE SCALE GENOMIC DNA]</scope>
    <source>
        <strain evidence="2 3">P</strain>
    </source>
</reference>
<evidence type="ECO:0000256" key="1">
    <source>
        <dbReference type="SAM" id="SignalP"/>
    </source>
</evidence>
<keyword evidence="3" id="KW-1185">Reference proteome</keyword>
<protein>
    <submittedName>
        <fullName evidence="2">Uncharacterized protein</fullName>
    </submittedName>
</protein>
<feature type="signal peptide" evidence="1">
    <location>
        <begin position="1"/>
        <end position="23"/>
    </location>
</feature>
<dbReference type="RefSeq" id="WP_149566622.1">
    <property type="nucleotide sequence ID" value="NZ_CP035807.1"/>
</dbReference>